<dbReference type="Proteomes" id="UP001630127">
    <property type="component" value="Unassembled WGS sequence"/>
</dbReference>
<proteinExistence type="predicted"/>
<protein>
    <submittedName>
        <fullName evidence="3">Uncharacterized protein</fullName>
    </submittedName>
</protein>
<keyword evidence="2" id="KW-0732">Signal</keyword>
<evidence type="ECO:0000313" key="3">
    <source>
        <dbReference type="EMBL" id="KAL3508182.1"/>
    </source>
</evidence>
<dbReference type="AlphaFoldDB" id="A0ABD2YLC0"/>
<name>A0ABD2YLC0_9GENT</name>
<accession>A0ABD2YLC0</accession>
<dbReference type="EMBL" id="JBJUIK010000013">
    <property type="protein sequence ID" value="KAL3508182.1"/>
    <property type="molecule type" value="Genomic_DNA"/>
</dbReference>
<organism evidence="3 4">
    <name type="scientific">Cinchona calisaya</name>
    <dbReference type="NCBI Taxonomy" id="153742"/>
    <lineage>
        <taxon>Eukaryota</taxon>
        <taxon>Viridiplantae</taxon>
        <taxon>Streptophyta</taxon>
        <taxon>Embryophyta</taxon>
        <taxon>Tracheophyta</taxon>
        <taxon>Spermatophyta</taxon>
        <taxon>Magnoliopsida</taxon>
        <taxon>eudicotyledons</taxon>
        <taxon>Gunneridae</taxon>
        <taxon>Pentapetalae</taxon>
        <taxon>asterids</taxon>
        <taxon>lamiids</taxon>
        <taxon>Gentianales</taxon>
        <taxon>Rubiaceae</taxon>
        <taxon>Cinchonoideae</taxon>
        <taxon>Cinchoneae</taxon>
        <taxon>Cinchona</taxon>
    </lineage>
</organism>
<evidence type="ECO:0000256" key="1">
    <source>
        <dbReference type="SAM" id="MobiDB-lite"/>
    </source>
</evidence>
<sequence length="93" mass="10045">MKTFLVVFVAIILVMGSLEANAKRAFLHDRRLLLNDANPGQKVTTGANNKKSAQNGAAAADVQVNSKNVDDDSDSGTETHRYCPCETHECCHA</sequence>
<feature type="chain" id="PRO_5044848936" evidence="2">
    <location>
        <begin position="21"/>
        <end position="93"/>
    </location>
</feature>
<evidence type="ECO:0000313" key="4">
    <source>
        <dbReference type="Proteomes" id="UP001630127"/>
    </source>
</evidence>
<feature type="compositionally biased region" description="Polar residues" evidence="1">
    <location>
        <begin position="41"/>
        <end position="55"/>
    </location>
</feature>
<comment type="caution">
    <text evidence="3">The sequence shown here is derived from an EMBL/GenBank/DDBJ whole genome shotgun (WGS) entry which is preliminary data.</text>
</comment>
<gene>
    <name evidence="3" type="ORF">ACH5RR_033564</name>
</gene>
<feature type="region of interest" description="Disordered" evidence="1">
    <location>
        <begin position="37"/>
        <end position="61"/>
    </location>
</feature>
<evidence type="ECO:0000256" key="2">
    <source>
        <dbReference type="SAM" id="SignalP"/>
    </source>
</evidence>
<feature type="signal peptide" evidence="2">
    <location>
        <begin position="1"/>
        <end position="20"/>
    </location>
</feature>
<reference evidence="3 4" key="1">
    <citation type="submission" date="2024-11" db="EMBL/GenBank/DDBJ databases">
        <title>A near-complete genome assembly of Cinchona calisaya.</title>
        <authorList>
            <person name="Lian D.C."/>
            <person name="Zhao X.W."/>
            <person name="Wei L."/>
        </authorList>
    </citation>
    <scope>NUCLEOTIDE SEQUENCE [LARGE SCALE GENOMIC DNA]</scope>
    <source>
        <tissue evidence="3">Nenye</tissue>
    </source>
</reference>
<keyword evidence="4" id="KW-1185">Reference proteome</keyword>